<keyword evidence="6 7" id="KW-0472">Membrane</keyword>
<feature type="transmembrane region" description="Helical" evidence="7">
    <location>
        <begin position="49"/>
        <end position="73"/>
    </location>
</feature>
<dbReference type="EMBL" id="JAIXNE010000004">
    <property type="protein sequence ID" value="MCA6077874.1"/>
    <property type="molecule type" value="Genomic_DNA"/>
</dbReference>
<evidence type="ECO:0000256" key="7">
    <source>
        <dbReference type="SAM" id="Phobius"/>
    </source>
</evidence>
<evidence type="ECO:0000313" key="10">
    <source>
        <dbReference type="EMBL" id="MCA6076746.1"/>
    </source>
</evidence>
<protein>
    <submittedName>
        <fullName evidence="9">Rhomboid family intramembrane serine protease</fullName>
    </submittedName>
</protein>
<dbReference type="GO" id="GO:0004252">
    <property type="term" value="F:serine-type endopeptidase activity"/>
    <property type="evidence" value="ECO:0007669"/>
    <property type="project" value="InterPro"/>
</dbReference>
<evidence type="ECO:0000256" key="5">
    <source>
        <dbReference type="ARBA" id="ARBA00022989"/>
    </source>
</evidence>
<dbReference type="EMBL" id="JAIXNE010000002">
    <property type="protein sequence ID" value="MCA6075569.1"/>
    <property type="molecule type" value="Genomic_DNA"/>
</dbReference>
<dbReference type="InterPro" id="IPR022764">
    <property type="entry name" value="Peptidase_S54_rhomboid_dom"/>
</dbReference>
<feature type="transmembrane region" description="Helical" evidence="7">
    <location>
        <begin position="85"/>
        <end position="103"/>
    </location>
</feature>
<dbReference type="RefSeq" id="WP_225698667.1">
    <property type="nucleotide sequence ID" value="NZ_JAIXNE010000002.1"/>
</dbReference>
<reference evidence="9" key="1">
    <citation type="submission" date="2021-09" db="EMBL/GenBank/DDBJ databases">
        <title>Fulvivirga sp. isolated from coastal sediment.</title>
        <authorList>
            <person name="Yu H."/>
        </authorList>
    </citation>
    <scope>NUCLEOTIDE SEQUENCE</scope>
    <source>
        <strain evidence="9">1062</strain>
    </source>
</reference>
<keyword evidence="3 7" id="KW-0812">Transmembrane</keyword>
<evidence type="ECO:0000256" key="2">
    <source>
        <dbReference type="ARBA" id="ARBA00009045"/>
    </source>
</evidence>
<evidence type="ECO:0000256" key="3">
    <source>
        <dbReference type="ARBA" id="ARBA00022692"/>
    </source>
</evidence>
<accession>A0A9X1HSG5</accession>
<evidence type="ECO:0000313" key="12">
    <source>
        <dbReference type="Proteomes" id="UP001139409"/>
    </source>
</evidence>
<evidence type="ECO:0000313" key="11">
    <source>
        <dbReference type="EMBL" id="MCA6077874.1"/>
    </source>
</evidence>
<gene>
    <name evidence="9" type="ORF">LDX50_11875</name>
    <name evidence="10" type="ORF">LDX50_17845</name>
    <name evidence="11" type="ORF">LDX50_23565</name>
</gene>
<dbReference type="AlphaFoldDB" id="A0A9X1HSG5"/>
<dbReference type="GO" id="GO:0016020">
    <property type="term" value="C:membrane"/>
    <property type="evidence" value="ECO:0007669"/>
    <property type="project" value="UniProtKB-SubCell"/>
</dbReference>
<evidence type="ECO:0000256" key="4">
    <source>
        <dbReference type="ARBA" id="ARBA00022801"/>
    </source>
</evidence>
<comment type="similarity">
    <text evidence="2">Belongs to the peptidase S54 family.</text>
</comment>
<feature type="domain" description="Peptidase S54 rhomboid" evidence="8">
    <location>
        <begin position="170"/>
        <end position="253"/>
    </location>
</feature>
<evidence type="ECO:0000259" key="8">
    <source>
        <dbReference type="Pfam" id="PF01694"/>
    </source>
</evidence>
<comment type="subcellular location">
    <subcellularLocation>
        <location evidence="1">Membrane</location>
        <topology evidence="1">Multi-pass membrane protein</topology>
    </subcellularLocation>
</comment>
<comment type="caution">
    <text evidence="9">The sequence shown here is derived from an EMBL/GenBank/DDBJ whole genome shotgun (WGS) entry which is preliminary data.</text>
</comment>
<dbReference type="PANTHER" id="PTHR43731">
    <property type="entry name" value="RHOMBOID PROTEASE"/>
    <property type="match status" value="1"/>
</dbReference>
<keyword evidence="5 7" id="KW-1133">Transmembrane helix</keyword>
<dbReference type="Pfam" id="PF01694">
    <property type="entry name" value="Rhomboid"/>
    <property type="match status" value="2"/>
</dbReference>
<dbReference type="Proteomes" id="UP001139409">
    <property type="component" value="Unassembled WGS sequence"/>
</dbReference>
<feature type="transmembrane region" description="Helical" evidence="7">
    <location>
        <begin position="213"/>
        <end position="231"/>
    </location>
</feature>
<dbReference type="Gene3D" id="1.20.1540.10">
    <property type="entry name" value="Rhomboid-like"/>
    <property type="match status" value="1"/>
</dbReference>
<feature type="transmembrane region" description="Helical" evidence="7">
    <location>
        <begin position="237"/>
        <end position="256"/>
    </location>
</feature>
<evidence type="ECO:0000313" key="9">
    <source>
        <dbReference type="EMBL" id="MCA6075569.1"/>
    </source>
</evidence>
<dbReference type="EMBL" id="JAIXNE010000003">
    <property type="protein sequence ID" value="MCA6076746.1"/>
    <property type="molecule type" value="Genomic_DNA"/>
</dbReference>
<name>A0A9X1HSG5_9BACT</name>
<dbReference type="SUPFAM" id="SSF144091">
    <property type="entry name" value="Rhomboid-like"/>
    <property type="match status" value="1"/>
</dbReference>
<evidence type="ECO:0000256" key="1">
    <source>
        <dbReference type="ARBA" id="ARBA00004141"/>
    </source>
</evidence>
<keyword evidence="9" id="KW-0645">Protease</keyword>
<dbReference type="GO" id="GO:0006508">
    <property type="term" value="P:proteolysis"/>
    <property type="evidence" value="ECO:0007669"/>
    <property type="project" value="UniProtKB-KW"/>
</dbReference>
<feature type="transmembrane region" description="Helical" evidence="7">
    <location>
        <begin position="12"/>
        <end position="37"/>
    </location>
</feature>
<dbReference type="PANTHER" id="PTHR43731:SF14">
    <property type="entry name" value="PRESENILIN-ASSOCIATED RHOMBOID-LIKE PROTEIN, MITOCHONDRIAL"/>
    <property type="match status" value="1"/>
</dbReference>
<evidence type="ECO:0000256" key="6">
    <source>
        <dbReference type="ARBA" id="ARBA00023136"/>
    </source>
</evidence>
<organism evidence="9 12">
    <name type="scientific">Fulvivirga sedimenti</name>
    <dbReference type="NCBI Taxonomy" id="2879465"/>
    <lineage>
        <taxon>Bacteria</taxon>
        <taxon>Pseudomonadati</taxon>
        <taxon>Bacteroidota</taxon>
        <taxon>Cytophagia</taxon>
        <taxon>Cytophagales</taxon>
        <taxon>Fulvivirgaceae</taxon>
        <taxon>Fulvivirga</taxon>
    </lineage>
</organism>
<proteinExistence type="inferred from homology"/>
<feature type="domain" description="Peptidase S54 rhomboid" evidence="8">
    <location>
        <begin position="46"/>
        <end position="101"/>
    </location>
</feature>
<dbReference type="InterPro" id="IPR050925">
    <property type="entry name" value="Rhomboid_protease_S54"/>
</dbReference>
<dbReference type="InterPro" id="IPR035952">
    <property type="entry name" value="Rhomboid-like_sf"/>
</dbReference>
<keyword evidence="4" id="KW-0378">Hydrolase</keyword>
<feature type="transmembrane region" description="Helical" evidence="7">
    <location>
        <begin position="185"/>
        <end position="206"/>
    </location>
</feature>
<keyword evidence="12" id="KW-1185">Reference proteome</keyword>
<sequence>MMRLTPVVKNLLIINVVVFLLQIMVKSVDVTGFLALHRLTSPDFRPYQFFTYMFAHGDFGHIIFNMLGLVFLGPLLEQFWGPKKFITFYLVTGVGAALLYTGMEVFELRNLRNDVETYLEAPTPDNFAIFVDENDRYFNSGVYEFQDQFSKNANDQQYIEQSKMYVQGLYNEVSQRGSMLGASGAIYGILMAFGLLFPNTQLMLLIPPIPVKAKYLVLFLGAYAVWAGFARNPGDPVAHFAHLGGMVFAFIMIKYWQTKRDSFY</sequence>